<dbReference type="GeneID" id="65113052"/>
<evidence type="ECO:0000313" key="3">
    <source>
        <dbReference type="Proteomes" id="UP000246984"/>
    </source>
</evidence>
<dbReference type="KEGG" id="vg:65113052"/>
<gene>
    <name evidence="2" type="primary">23</name>
    <name evidence="2" type="ORF">PBI_PETRA_23</name>
</gene>
<feature type="transmembrane region" description="Helical" evidence="1">
    <location>
        <begin position="7"/>
        <end position="27"/>
    </location>
</feature>
<evidence type="ECO:0000256" key="1">
    <source>
        <dbReference type="SAM" id="Phobius"/>
    </source>
</evidence>
<evidence type="ECO:0000313" key="2">
    <source>
        <dbReference type="EMBL" id="AWN04136.1"/>
    </source>
</evidence>
<dbReference type="RefSeq" id="YP_010095417.1">
    <property type="nucleotide sequence ID" value="NC_055745.1"/>
</dbReference>
<proteinExistence type="predicted"/>
<keyword evidence="1" id="KW-0472">Membrane</keyword>
<sequence>MFGREPAAWTAAIMSAVALVVAFGINVSTETQGIIQAFVNAVLSLIVVITVRETVLPAIVGVIGTGLPLLVAFGFDLTDQQQGAILAAAPLVLGLLVTRPQVTPTVNATIHRDQRQPFITNTLRDERVQRADLGLPPRHAAPDSADD</sequence>
<keyword evidence="1" id="KW-1133">Transmembrane helix</keyword>
<dbReference type="EMBL" id="MH153808">
    <property type="protein sequence ID" value="AWN04136.1"/>
    <property type="molecule type" value="Genomic_DNA"/>
</dbReference>
<name>A0A2U8UL24_9CAUD</name>
<keyword evidence="3" id="KW-1185">Reference proteome</keyword>
<protein>
    <submittedName>
        <fullName evidence="2">Uncharacterized protein</fullName>
    </submittedName>
</protein>
<accession>A0A2U8UL24</accession>
<reference evidence="3" key="1">
    <citation type="submission" date="2018-03" db="EMBL/GenBank/DDBJ databases">
        <authorList>
            <person name="Keele B.F."/>
        </authorList>
    </citation>
    <scope>NUCLEOTIDE SEQUENCE [LARGE SCALE GENOMIC DNA]</scope>
</reference>
<dbReference type="Proteomes" id="UP000246984">
    <property type="component" value="Segment"/>
</dbReference>
<organism evidence="2 3">
    <name type="scientific">Gordonia phage Petra</name>
    <dbReference type="NCBI Taxonomy" id="2182347"/>
    <lineage>
        <taxon>Viruses</taxon>
        <taxon>Duplodnaviria</taxon>
        <taxon>Heunggongvirae</taxon>
        <taxon>Uroviricota</taxon>
        <taxon>Caudoviricetes</taxon>
        <taxon>Jujuvirus</taxon>
        <taxon>Jujuvirus petra</taxon>
    </lineage>
</organism>
<feature type="transmembrane region" description="Helical" evidence="1">
    <location>
        <begin position="33"/>
        <end position="51"/>
    </location>
</feature>
<feature type="transmembrane region" description="Helical" evidence="1">
    <location>
        <begin position="81"/>
        <end position="98"/>
    </location>
</feature>
<feature type="transmembrane region" description="Helical" evidence="1">
    <location>
        <begin position="58"/>
        <end position="75"/>
    </location>
</feature>
<keyword evidence="1" id="KW-0812">Transmembrane</keyword>